<evidence type="ECO:0000256" key="9">
    <source>
        <dbReference type="SAM" id="Phobius"/>
    </source>
</evidence>
<dbReference type="Gene3D" id="3.30.70.1450">
    <property type="entry name" value="Regulator of K+ conductance, C-terminal domain"/>
    <property type="match status" value="1"/>
</dbReference>
<dbReference type="GO" id="GO:1902600">
    <property type="term" value="P:proton transmembrane transport"/>
    <property type="evidence" value="ECO:0007669"/>
    <property type="project" value="InterPro"/>
</dbReference>
<reference evidence="11 12" key="1">
    <citation type="journal article" date="2015" name="Infect. Genet. Evol.">
        <title>Genomic sequences of six botulinum neurotoxin-producing strains representing three clostridial species illustrate the mobility and diversity of botulinum neurotoxin genes.</title>
        <authorList>
            <person name="Smith T.J."/>
            <person name="Hill K.K."/>
            <person name="Xie G."/>
            <person name="Foley B.T."/>
            <person name="Williamson C.H."/>
            <person name="Foster J.T."/>
            <person name="Johnson S.L."/>
            <person name="Chertkov O."/>
            <person name="Teshima H."/>
            <person name="Gibbons H.S."/>
            <person name="Johnsky L.A."/>
            <person name="Karavis M.A."/>
            <person name="Smith L.A."/>
        </authorList>
    </citation>
    <scope>NUCLEOTIDE SEQUENCE [LARGE SCALE GENOMIC DNA]</scope>
    <source>
        <strain evidence="11 12">CDC 2741</strain>
    </source>
</reference>
<dbReference type="NCBIfam" id="NF003716">
    <property type="entry name" value="PRK05326.1-3"/>
    <property type="match status" value="1"/>
</dbReference>
<keyword evidence="4" id="KW-1003">Cell membrane</keyword>
<sequence>MLTVENILLISSILLFVSIFASKILYKIGIPTLILFLVVGMLAGSDGIGKIYFYDPKIAQFIGTVALSFILFSGGLDTKFDVIKPVFKQGVFLSTCGVLITAITVGCFVYIITDLSFLEGMLLGSIVSSTDAAAVFSILRSQSLKLKGNLAPLLELESGSNDPMAYMLTVSILGLLTEGDMSIASFIALFFMQMVLGSLLGVFFGKLMVFIINKIKLDIDGLYPVLTIAMAILTFSITDLIGGNGFLAIYISGLILGNSSFIHKKTVMKFFDGQSWLMQIILFITLGLLVFPKQLTSISGTGLMISVFMVLVARPLCVFIILSFFDFTIKEKLLISWVGLRGAAPIVFSIYPLLAGIDIAPMIFNIVFFISVTSVLIQGTFLPKVAKLLDLAEEDMGNLDKDKFVDRYDSFKNQLFEIKIDKDSKVINKPIVDIQFPKTSLIITINRNGKYVTPNGSTVLEAGDKLIITSEKKEDIFDIRKCIK</sequence>
<gene>
    <name evidence="11" type="ORF">U732_1407</name>
</gene>
<dbReference type="EMBL" id="AYSO01000015">
    <property type="protein sequence ID" value="KIE46840.1"/>
    <property type="molecule type" value="Genomic_DNA"/>
</dbReference>
<evidence type="ECO:0000256" key="1">
    <source>
        <dbReference type="ARBA" id="ARBA00004651"/>
    </source>
</evidence>
<evidence type="ECO:0000256" key="4">
    <source>
        <dbReference type="ARBA" id="ARBA00022475"/>
    </source>
</evidence>
<evidence type="ECO:0000256" key="8">
    <source>
        <dbReference type="ARBA" id="ARBA00023136"/>
    </source>
</evidence>
<dbReference type="RefSeq" id="WP_039632382.1">
    <property type="nucleotide sequence ID" value="NZ_AYSO01000015.1"/>
</dbReference>
<dbReference type="PANTHER" id="PTHR32507:SF7">
    <property type="entry name" value="K(+)_H(+) ANTIPORTER NHAP2"/>
    <property type="match status" value="1"/>
</dbReference>
<proteinExistence type="predicted"/>
<feature type="transmembrane region" description="Helical" evidence="9">
    <location>
        <begin position="90"/>
        <end position="112"/>
    </location>
</feature>
<comment type="subcellular location">
    <subcellularLocation>
        <location evidence="1">Cell membrane</location>
        <topology evidence="1">Multi-pass membrane protein</topology>
    </subcellularLocation>
</comment>
<keyword evidence="8 9" id="KW-0472">Membrane</keyword>
<name>A0A0C1UHI4_9CLOT</name>
<dbReference type="AlphaFoldDB" id="A0A0C1UHI4"/>
<dbReference type="GO" id="GO:0005886">
    <property type="term" value="C:plasma membrane"/>
    <property type="evidence" value="ECO:0007669"/>
    <property type="project" value="UniProtKB-SubCell"/>
</dbReference>
<keyword evidence="2" id="KW-0813">Transport</keyword>
<evidence type="ECO:0000256" key="7">
    <source>
        <dbReference type="ARBA" id="ARBA00023065"/>
    </source>
</evidence>
<feature type="transmembrane region" description="Helical" evidence="9">
    <location>
        <begin position="303"/>
        <end position="322"/>
    </location>
</feature>
<dbReference type="InterPro" id="IPR006153">
    <property type="entry name" value="Cation/H_exchanger_TM"/>
</dbReference>
<dbReference type="InterPro" id="IPR038770">
    <property type="entry name" value="Na+/solute_symporter_sf"/>
</dbReference>
<evidence type="ECO:0000313" key="12">
    <source>
        <dbReference type="Proteomes" id="UP000031366"/>
    </source>
</evidence>
<keyword evidence="7" id="KW-0406">Ion transport</keyword>
<dbReference type="Pfam" id="PF02080">
    <property type="entry name" value="TrkA_C"/>
    <property type="match status" value="1"/>
</dbReference>
<comment type="caution">
    <text evidence="11">The sequence shown here is derived from an EMBL/GenBank/DDBJ whole genome shotgun (WGS) entry which is preliminary data.</text>
</comment>
<evidence type="ECO:0000256" key="2">
    <source>
        <dbReference type="ARBA" id="ARBA00022448"/>
    </source>
</evidence>
<feature type="transmembrane region" description="Helical" evidence="9">
    <location>
        <begin position="58"/>
        <end position="78"/>
    </location>
</feature>
<dbReference type="OrthoDB" id="9810759at2"/>
<keyword evidence="3" id="KW-0050">Antiport</keyword>
<feature type="transmembrane region" description="Helical" evidence="9">
    <location>
        <begin position="334"/>
        <end position="353"/>
    </location>
</feature>
<feature type="transmembrane region" description="Helical" evidence="9">
    <location>
        <begin position="221"/>
        <end position="241"/>
    </location>
</feature>
<dbReference type="Pfam" id="PF00999">
    <property type="entry name" value="Na_H_Exchanger"/>
    <property type="match status" value="1"/>
</dbReference>
<feature type="domain" description="RCK C-terminal" evidence="10">
    <location>
        <begin position="403"/>
        <end position="484"/>
    </location>
</feature>
<evidence type="ECO:0000256" key="5">
    <source>
        <dbReference type="ARBA" id="ARBA00022692"/>
    </source>
</evidence>
<evidence type="ECO:0000259" key="10">
    <source>
        <dbReference type="PROSITE" id="PS51202"/>
    </source>
</evidence>
<evidence type="ECO:0000313" key="11">
    <source>
        <dbReference type="EMBL" id="KIE46840.1"/>
    </source>
</evidence>
<keyword evidence="6 9" id="KW-1133">Transmembrane helix</keyword>
<dbReference type="PROSITE" id="PS51202">
    <property type="entry name" value="RCK_C"/>
    <property type="match status" value="1"/>
</dbReference>
<dbReference type="Proteomes" id="UP000031366">
    <property type="component" value="Unassembled WGS sequence"/>
</dbReference>
<protein>
    <submittedName>
        <fullName evidence="11">TrkA-C domain protein</fullName>
    </submittedName>
</protein>
<feature type="transmembrane region" description="Helical" evidence="9">
    <location>
        <begin position="247"/>
        <end position="263"/>
    </location>
</feature>
<evidence type="ECO:0000256" key="6">
    <source>
        <dbReference type="ARBA" id="ARBA00022989"/>
    </source>
</evidence>
<dbReference type="SUPFAM" id="SSF116726">
    <property type="entry name" value="TrkA C-terminal domain-like"/>
    <property type="match status" value="1"/>
</dbReference>
<feature type="transmembrane region" description="Helical" evidence="9">
    <location>
        <begin position="275"/>
        <end position="291"/>
    </location>
</feature>
<dbReference type="NCBIfam" id="NF003715">
    <property type="entry name" value="PRK05326.1-2"/>
    <property type="match status" value="1"/>
</dbReference>
<accession>A0A0C1UHI4</accession>
<dbReference type="GO" id="GO:0008324">
    <property type="term" value="F:monoatomic cation transmembrane transporter activity"/>
    <property type="evidence" value="ECO:0007669"/>
    <property type="project" value="InterPro"/>
</dbReference>
<dbReference type="PANTHER" id="PTHR32507">
    <property type="entry name" value="NA(+)/H(+) ANTIPORTER 1"/>
    <property type="match status" value="1"/>
</dbReference>
<organism evidence="11 12">
    <name type="scientific">Clostridium argentinense CDC 2741</name>
    <dbReference type="NCBI Taxonomy" id="1418104"/>
    <lineage>
        <taxon>Bacteria</taxon>
        <taxon>Bacillati</taxon>
        <taxon>Bacillota</taxon>
        <taxon>Clostridia</taxon>
        <taxon>Eubacteriales</taxon>
        <taxon>Clostridiaceae</taxon>
        <taxon>Clostridium</taxon>
    </lineage>
</organism>
<feature type="transmembrane region" description="Helical" evidence="9">
    <location>
        <begin position="183"/>
        <end position="209"/>
    </location>
</feature>
<dbReference type="Gene3D" id="1.20.1530.20">
    <property type="match status" value="1"/>
</dbReference>
<dbReference type="GO" id="GO:0015297">
    <property type="term" value="F:antiporter activity"/>
    <property type="evidence" value="ECO:0007669"/>
    <property type="project" value="UniProtKB-KW"/>
</dbReference>
<feature type="transmembrane region" description="Helical" evidence="9">
    <location>
        <begin position="359"/>
        <end position="377"/>
    </location>
</feature>
<feature type="transmembrane region" description="Helical" evidence="9">
    <location>
        <begin position="6"/>
        <end position="26"/>
    </location>
</feature>
<dbReference type="InterPro" id="IPR006037">
    <property type="entry name" value="RCK_C"/>
</dbReference>
<dbReference type="GO" id="GO:0006813">
    <property type="term" value="P:potassium ion transport"/>
    <property type="evidence" value="ECO:0007669"/>
    <property type="project" value="InterPro"/>
</dbReference>
<keyword evidence="12" id="KW-1185">Reference proteome</keyword>
<keyword evidence="5 9" id="KW-0812">Transmembrane</keyword>
<dbReference type="InterPro" id="IPR036721">
    <property type="entry name" value="RCK_C_sf"/>
</dbReference>
<evidence type="ECO:0000256" key="3">
    <source>
        <dbReference type="ARBA" id="ARBA00022449"/>
    </source>
</evidence>